<sequence length="495" mass="54864">MAQEIELKLALAEQGWRSLSRHPALREAAEPPHTQTLRNLYFDTVDLALRRQRVALRLRRAGRQWLQTVKCASSARAGLSSRPEWEQPFSGHFDFSRIEDVALRSELEALRDRGALSAVFDTDFERREWRFSVGGGELLLMADRGHILAGGRRETISEIELELAGAPVEALLELAGRLAETLPLRAESRSKAQRGYDLMAGAEPVPVRAGRSPIDPDGSAAAAFRAVALDCIAHYQANEHGALHSDAPEFIHQMRVALRRLRSALRVFAPALPTAAAETLAMHLRALASELGELRDRDVLQTELLAPVIASAPDVALLDLERTLRSARAARRDRVLAALQDGRQARLMIALLSLLQQPDIDHAPSLRKLARKRLASAHRRMIRAAHRARGGDIDTLHALRIDVKRLRYAIEFFLPLLDAERTRQTLDTLSEAQESLGFLNDLSQAGPRLLAAAGNSEVLLSAVSRIAAHHMPRYRTVVDRAPCLLRALSHLPAPR</sequence>
<dbReference type="AlphaFoldDB" id="F5RDU4"/>
<evidence type="ECO:0000313" key="4">
    <source>
        <dbReference type="Proteomes" id="UP000005019"/>
    </source>
</evidence>
<dbReference type="PROSITE" id="PS51707">
    <property type="entry name" value="CYTH"/>
    <property type="match status" value="1"/>
</dbReference>
<dbReference type="InterPro" id="IPR039013">
    <property type="entry name" value="YgiF"/>
</dbReference>
<evidence type="ECO:0000259" key="2">
    <source>
        <dbReference type="PROSITE" id="PS51708"/>
    </source>
</evidence>
<dbReference type="InterPro" id="IPR023577">
    <property type="entry name" value="CYTH_domain"/>
</dbReference>
<protein>
    <recommendedName>
        <fullName evidence="5">Adenylate cyclase</fullName>
    </recommendedName>
</protein>
<dbReference type="CDD" id="cd07756">
    <property type="entry name" value="CYTH-like_Pase_CHAD"/>
    <property type="match status" value="1"/>
</dbReference>
<evidence type="ECO:0000259" key="1">
    <source>
        <dbReference type="PROSITE" id="PS51707"/>
    </source>
</evidence>
<evidence type="ECO:0000313" key="3">
    <source>
        <dbReference type="EMBL" id="EGK71075.1"/>
    </source>
</evidence>
<dbReference type="Pfam" id="PF05235">
    <property type="entry name" value="CHAD"/>
    <property type="match status" value="1"/>
</dbReference>
<keyword evidence="4" id="KW-1185">Reference proteome</keyword>
<dbReference type="GO" id="GO:0050355">
    <property type="term" value="F:inorganic triphosphate phosphatase activity"/>
    <property type="evidence" value="ECO:0007669"/>
    <property type="project" value="InterPro"/>
</dbReference>
<comment type="caution">
    <text evidence="3">The sequence shown here is derived from an EMBL/GenBank/DDBJ whole genome shotgun (WGS) entry which is preliminary data.</text>
</comment>
<dbReference type="eggNOG" id="COG3025">
    <property type="taxonomic scope" value="Bacteria"/>
</dbReference>
<dbReference type="InterPro" id="IPR038186">
    <property type="entry name" value="CHAD_dom_sf"/>
</dbReference>
<dbReference type="EMBL" id="AFHG01000052">
    <property type="protein sequence ID" value="EGK71075.1"/>
    <property type="molecule type" value="Genomic_DNA"/>
</dbReference>
<name>F5RDU4_METUF</name>
<dbReference type="SUPFAM" id="SSF55154">
    <property type="entry name" value="CYTH-like phosphatases"/>
    <property type="match status" value="1"/>
</dbReference>
<evidence type="ECO:0008006" key="5">
    <source>
        <dbReference type="Google" id="ProtNLM"/>
    </source>
</evidence>
<feature type="domain" description="CHAD" evidence="2">
    <location>
        <begin position="217"/>
        <end position="490"/>
    </location>
</feature>
<accession>F5RDU4</accession>
<dbReference type="Gene3D" id="2.40.320.10">
    <property type="entry name" value="Hypothetical Protein Pfu-838710-001"/>
    <property type="match status" value="1"/>
</dbReference>
<dbReference type="Gene3D" id="1.40.20.10">
    <property type="entry name" value="CHAD domain"/>
    <property type="match status" value="1"/>
</dbReference>
<gene>
    <name evidence="3" type="ORF">METUNv1_02461</name>
</gene>
<dbReference type="PANTHER" id="PTHR39569:SF1">
    <property type="entry name" value="INORGANIC TRIPHOSPHATASE"/>
    <property type="match status" value="1"/>
</dbReference>
<dbReference type="SMART" id="SM01118">
    <property type="entry name" value="CYTH"/>
    <property type="match status" value="1"/>
</dbReference>
<feature type="domain" description="CYTH" evidence="1">
    <location>
        <begin position="2"/>
        <end position="202"/>
    </location>
</feature>
<dbReference type="Pfam" id="PF01928">
    <property type="entry name" value="CYTH"/>
    <property type="match status" value="1"/>
</dbReference>
<dbReference type="eggNOG" id="COG5607">
    <property type="taxonomic scope" value="Bacteria"/>
</dbReference>
<proteinExistence type="predicted"/>
<dbReference type="GO" id="GO:0046872">
    <property type="term" value="F:metal ion binding"/>
    <property type="evidence" value="ECO:0007669"/>
    <property type="project" value="TreeGrafter"/>
</dbReference>
<dbReference type="PROSITE" id="PS51708">
    <property type="entry name" value="CHAD"/>
    <property type="match status" value="1"/>
</dbReference>
<organism evidence="3 4">
    <name type="scientific">Methyloversatilis universalis (strain ATCC BAA-1314 / DSM 25237 / JCM 13912 / CCUG 52030 / FAM5)</name>
    <dbReference type="NCBI Taxonomy" id="1000565"/>
    <lineage>
        <taxon>Bacteria</taxon>
        <taxon>Pseudomonadati</taxon>
        <taxon>Pseudomonadota</taxon>
        <taxon>Betaproteobacteria</taxon>
        <taxon>Nitrosomonadales</taxon>
        <taxon>Sterolibacteriaceae</taxon>
        <taxon>Methyloversatilis</taxon>
    </lineage>
</organism>
<dbReference type="SMART" id="SM00880">
    <property type="entry name" value="CHAD"/>
    <property type="match status" value="1"/>
</dbReference>
<dbReference type="Proteomes" id="UP000005019">
    <property type="component" value="Unassembled WGS sequence"/>
</dbReference>
<reference evidence="3 4" key="1">
    <citation type="journal article" date="2011" name="J. Bacteriol.">
        <title>Genome sequence of Methyloversatilis universalis FAM5T, a methylotrophic representative of the order Rhodocyclales.</title>
        <authorList>
            <person name="Kittichotirat W."/>
            <person name="Good N.M."/>
            <person name="Hall R."/>
            <person name="Bringel F."/>
            <person name="Lajus A."/>
            <person name="Medigue C."/>
            <person name="Smalley N.E."/>
            <person name="Beck D."/>
            <person name="Bumgarner R."/>
            <person name="Vuilleumier S."/>
            <person name="Kalyuzhnaya M.G."/>
        </authorList>
    </citation>
    <scope>NUCLEOTIDE SEQUENCE [LARGE SCALE GENOMIC DNA]</scope>
    <source>
        <strain evidence="4">ATCC BAA-1314 / JCM 13912 / FAM5</strain>
    </source>
</reference>
<dbReference type="STRING" id="1000565.METUNv1_02461"/>
<dbReference type="InterPro" id="IPR033469">
    <property type="entry name" value="CYTH-like_dom_sf"/>
</dbReference>
<dbReference type="InterPro" id="IPR007899">
    <property type="entry name" value="CHAD_dom"/>
</dbReference>
<dbReference type="RefSeq" id="WP_008062061.1">
    <property type="nucleotide sequence ID" value="NZ_AFHG01000052.1"/>
</dbReference>
<dbReference type="OrthoDB" id="3034217at2"/>
<dbReference type="PANTHER" id="PTHR39569">
    <property type="entry name" value="INORGANIC TRIPHOSPHATASE"/>
    <property type="match status" value="1"/>
</dbReference>